<name>A0A7K0FTJ9_9SPHI</name>
<keyword evidence="2" id="KW-1185">Reference proteome</keyword>
<dbReference type="AlphaFoldDB" id="A0A7K0FTJ9"/>
<comment type="caution">
    <text evidence="1">The sequence shown here is derived from an EMBL/GenBank/DDBJ whole genome shotgun (WGS) entry which is preliminary data.</text>
</comment>
<evidence type="ECO:0000313" key="2">
    <source>
        <dbReference type="Proteomes" id="UP000487757"/>
    </source>
</evidence>
<reference evidence="1 2" key="1">
    <citation type="submission" date="2019-11" db="EMBL/GenBank/DDBJ databases">
        <title>Pedobacter petrophilus genome.</title>
        <authorList>
            <person name="Feldbauer M.J."/>
            <person name="Newman J.D."/>
        </authorList>
    </citation>
    <scope>NUCLEOTIDE SEQUENCE [LARGE SCALE GENOMIC DNA]</scope>
    <source>
        <strain evidence="1 2">LMG 29686</strain>
    </source>
</reference>
<proteinExistence type="predicted"/>
<gene>
    <name evidence="1" type="ORF">GJU39_01305</name>
</gene>
<dbReference type="EMBL" id="WKKH01000002">
    <property type="protein sequence ID" value="MRX74711.1"/>
    <property type="molecule type" value="Genomic_DNA"/>
</dbReference>
<evidence type="ECO:0000313" key="1">
    <source>
        <dbReference type="EMBL" id="MRX74711.1"/>
    </source>
</evidence>
<dbReference type="RefSeq" id="WP_154278886.1">
    <property type="nucleotide sequence ID" value="NZ_JBHUJQ010000001.1"/>
</dbReference>
<sequence length="128" mass="13886">MKTNIFNLKGLLAFAFTAILVVSMSAFKSSSEKSDKRARYTFYYNGPLAAAQADVEQETNWVTTPPLSCDNVNQRPCTIEVDANYVNTGSTPTLKSTLNISADLDAIHGTYFVDGSADGSMNITNKSN</sequence>
<dbReference type="Proteomes" id="UP000487757">
    <property type="component" value="Unassembled WGS sequence"/>
</dbReference>
<protein>
    <submittedName>
        <fullName evidence="1">Uncharacterized protein</fullName>
    </submittedName>
</protein>
<organism evidence="1 2">
    <name type="scientific">Pedobacter petrophilus</name>
    <dbReference type="NCBI Taxonomy" id="1908241"/>
    <lineage>
        <taxon>Bacteria</taxon>
        <taxon>Pseudomonadati</taxon>
        <taxon>Bacteroidota</taxon>
        <taxon>Sphingobacteriia</taxon>
        <taxon>Sphingobacteriales</taxon>
        <taxon>Sphingobacteriaceae</taxon>
        <taxon>Pedobacter</taxon>
    </lineage>
</organism>
<accession>A0A7K0FTJ9</accession>
<dbReference type="OrthoDB" id="769777at2"/>